<name>A0ABT9KYM6_9ACTN</name>
<organism evidence="4 5">
    <name type="scientific">Streptomyces demainii</name>
    <dbReference type="NCBI Taxonomy" id="588122"/>
    <lineage>
        <taxon>Bacteria</taxon>
        <taxon>Bacillati</taxon>
        <taxon>Actinomycetota</taxon>
        <taxon>Actinomycetes</taxon>
        <taxon>Kitasatosporales</taxon>
        <taxon>Streptomycetaceae</taxon>
        <taxon>Streptomyces</taxon>
    </lineage>
</organism>
<reference evidence="4 5" key="1">
    <citation type="submission" date="2023-07" db="EMBL/GenBank/DDBJ databases">
        <title>Sequencing the genomes of 1000 actinobacteria strains.</title>
        <authorList>
            <person name="Klenk H.-P."/>
        </authorList>
    </citation>
    <scope>NUCLEOTIDE SEQUENCE [LARGE SCALE GENOMIC DNA]</scope>
    <source>
        <strain evidence="4 5">DSM 41600</strain>
    </source>
</reference>
<dbReference type="InterPro" id="IPR058881">
    <property type="entry name" value="PglZ_2nd"/>
</dbReference>
<protein>
    <recommendedName>
        <fullName evidence="6">BREX-2 system phosphatase PglZ</fullName>
    </recommendedName>
</protein>
<dbReference type="Pfam" id="PF08665">
    <property type="entry name" value="PglZ"/>
    <property type="match status" value="1"/>
</dbReference>
<dbReference type="Proteomes" id="UP001234880">
    <property type="component" value="Unassembled WGS sequence"/>
</dbReference>
<feature type="region of interest" description="Disordered" evidence="1">
    <location>
        <begin position="762"/>
        <end position="794"/>
    </location>
</feature>
<dbReference type="EMBL" id="JAURUE010000002">
    <property type="protein sequence ID" value="MDP9613527.1"/>
    <property type="molecule type" value="Genomic_DNA"/>
</dbReference>
<evidence type="ECO:0000256" key="1">
    <source>
        <dbReference type="SAM" id="MobiDB-lite"/>
    </source>
</evidence>
<dbReference type="InterPro" id="IPR047992">
    <property type="entry name" value="BREX_PglZ"/>
</dbReference>
<feature type="domain" description="Alkaline phosphatase-like protein PglZ second" evidence="2">
    <location>
        <begin position="186"/>
        <end position="329"/>
    </location>
</feature>
<dbReference type="NCBIfam" id="NF033446">
    <property type="entry name" value="BREX_PglZ_2"/>
    <property type="match status" value="1"/>
</dbReference>
<comment type="caution">
    <text evidence="4">The sequence shown here is derived from an EMBL/GenBank/DDBJ whole genome shotgun (WGS) entry which is preliminary data.</text>
</comment>
<evidence type="ECO:0008006" key="6">
    <source>
        <dbReference type="Google" id="ProtNLM"/>
    </source>
</evidence>
<dbReference type="Pfam" id="PF25861">
    <property type="entry name" value="PglZ_2nd"/>
    <property type="match status" value="1"/>
</dbReference>
<proteinExistence type="predicted"/>
<dbReference type="InterPro" id="IPR058882">
    <property type="entry name" value="PglZ_C"/>
</dbReference>
<gene>
    <name evidence="4" type="ORF">JOF35_005865</name>
</gene>
<dbReference type="RefSeq" id="WP_307111559.1">
    <property type="nucleotide sequence ID" value="NZ_JAURUE010000002.1"/>
</dbReference>
<keyword evidence="5" id="KW-1185">Reference proteome</keyword>
<sequence length="913" mass="97723">MTTAPPQVNRFTIEALLDTYASGLRDRRLMLVHGRYPDSAARVFTAKIGGEPRRVHVSDQASVLGIVDAWHRHRTDQTRDGEVLVVTTGVGDEQLGWDVRGHAVKRRTLTVENAEIVKQRFGAKELDPRMYRETWLLEALLDAEPHSGWQRVGSVLTRDAAVRALLVARLGLGRTGADGAGDVAVDADTLLAWSRTPAGPTRFNELDAREREELKRWLGETAGAAVPVLMSLVEAGRGNDAMARGLLGSAMADPATGPDTVLAVGGLFGQVRRADVLAFSDAVAGTLIRWIAEAKHNDTARQRVFAVIDRADRLAAEAGLTDALRTSRFLLSSFTAQLRTVAEELERSPARAEAALADLRGHALAALHADRIAVAEMAVRVARWLDTAQPAVESVAAGVRSHLAEWGWVDRALNVLWSGDPVGDAVADSAYRAVHDTARARRDILDEQFAVRLAAWSRTATAQNPGGCLVVENVLTEAAVPLHEGTAAPLVLLLDGMSSAAAVQIGEEAEREGWIEAVPEPPAGQSAQRLAAVSMLPSVTRISRASLLTGGAVMGGQSTEAAGFAAYWKRHRGEGLLFHKASIGGSSGHRLAEELITALASDAVVGVVLNTIDEALDHGQQGERTQWRINDITFLRTLLAAAKNYGRPVLAVADHGHVLERGINAGPAQLAGAESARWRTGSAGDGEIELSGPRVLEGGGTIVAPWREDIRYTPRKAGYHGGASLAEVTVPLLVLLPTLEALPKGWQVLPRELTTPRWWTEPRALDDGPVEAGTSHLPTKPKGSRKRPQPTGEGLFAETEVVPEPTTLGTEVVASSVYLAQKEYVRRAPDAKVVASVIDALADAGETMSPAALAAAISATGRVKRNIDGFIATLQRLLNVEGYAVLSFVDSGHTVRLDVRLLRTQFQLEGNRS</sequence>
<accession>A0ABT9KYM6</accession>
<evidence type="ECO:0000313" key="5">
    <source>
        <dbReference type="Proteomes" id="UP001234880"/>
    </source>
</evidence>
<evidence type="ECO:0000259" key="2">
    <source>
        <dbReference type="Pfam" id="PF25861"/>
    </source>
</evidence>
<dbReference type="Pfam" id="PF25863">
    <property type="entry name" value="PglZ_C"/>
    <property type="match status" value="1"/>
</dbReference>
<evidence type="ECO:0000259" key="3">
    <source>
        <dbReference type="Pfam" id="PF25863"/>
    </source>
</evidence>
<evidence type="ECO:0000313" key="4">
    <source>
        <dbReference type="EMBL" id="MDP9613527.1"/>
    </source>
</evidence>
<feature type="domain" description="Alkaline phosphatase-like protein PglZ C-terminal" evidence="3">
    <location>
        <begin position="805"/>
        <end position="907"/>
    </location>
</feature>